<evidence type="ECO:0000313" key="9">
    <source>
        <dbReference type="EMBL" id="ARJ44102.1"/>
    </source>
</evidence>
<dbReference type="PANTHER" id="PTHR30504:SF4">
    <property type="entry name" value="GLUCANS BIOSYNTHESIS PROTEIN G"/>
    <property type="match status" value="1"/>
</dbReference>
<dbReference type="FunFam" id="2.70.98.10:FF:000001">
    <property type="entry name" value="Glucans biosynthesis protein G"/>
    <property type="match status" value="1"/>
</dbReference>
<evidence type="ECO:0000313" key="10">
    <source>
        <dbReference type="Proteomes" id="UP000192900"/>
    </source>
</evidence>
<dbReference type="InterPro" id="IPR014756">
    <property type="entry name" value="Ig_E-set"/>
</dbReference>
<reference evidence="9 10" key="1">
    <citation type="submission" date="2017-02" db="EMBL/GenBank/DDBJ databases">
        <title>Complete genome sequence of the drought resistance-promoting endophyte Pantoea alhagi LTYR-11Z.</title>
        <authorList>
            <person name="Zhang L."/>
        </authorList>
    </citation>
    <scope>NUCLEOTIDE SEQUENCE [LARGE SCALE GENOMIC DNA]</scope>
    <source>
        <strain evidence="9 10">LTYR-11Z</strain>
    </source>
</reference>
<feature type="domain" description="Glucan biosynthesis periplasmic MdoG C-terminal" evidence="8">
    <location>
        <begin position="33"/>
        <end position="516"/>
    </location>
</feature>
<dbReference type="SUPFAM" id="SSF74650">
    <property type="entry name" value="Galactose mutarotase-like"/>
    <property type="match status" value="1"/>
</dbReference>
<evidence type="ECO:0000256" key="3">
    <source>
        <dbReference type="ARBA" id="ARBA00009284"/>
    </source>
</evidence>
<dbReference type="UniPathway" id="UPA00637"/>
<dbReference type="HAMAP" id="MF_01069">
    <property type="entry name" value="MdoG_OpgG"/>
    <property type="match status" value="1"/>
</dbReference>
<evidence type="ECO:0000256" key="1">
    <source>
        <dbReference type="ARBA" id="ARBA00004418"/>
    </source>
</evidence>
<evidence type="ECO:0000259" key="8">
    <source>
        <dbReference type="Pfam" id="PF04349"/>
    </source>
</evidence>
<dbReference type="KEGG" id="palh:B1H58_19990"/>
<evidence type="ECO:0000256" key="4">
    <source>
        <dbReference type="ARBA" id="ARBA00015376"/>
    </source>
</evidence>
<evidence type="ECO:0000256" key="6">
    <source>
        <dbReference type="ARBA" id="ARBA00022764"/>
    </source>
</evidence>
<dbReference type="InterPro" id="IPR023704">
    <property type="entry name" value="MdoG_OpgG"/>
</dbReference>
<proteinExistence type="inferred from homology"/>
<dbReference type="PIRSF" id="PIRSF006281">
    <property type="entry name" value="MdoG"/>
    <property type="match status" value="1"/>
</dbReference>
<accession>A0A1W6BAI9</accession>
<sequence precursor="true">MLITNKNKSGLKKTHWVSAAVLFALYTNTGWAFSIDDVAKEAKSLAGKSFEAPKSNLPSQFRDMKYADYQQIQFNHDKAYWHKLKTPFKLEFYHQGMYFDTPVKLHEVTANAVREIKYSPEYFNFGNVQHDPETIKNLGFAGFKVLYPLNAKDKDDEITSFLGASYFRVIGGGQVYGLSSRGLAIDTALPSGEEFPRFREFWIERPKPQDKQLVIYALLDSPRATGAYRFVLRPGKDTNVDVQSKVYLRDKVGKLGVAPLTSMFLYGPNQPSPIVNYRPSLHDSNGLSIHAGNGEWIWRPLNNPKHLAVSTFTVESPKGFGLLQRGREFNQYQDLDDRYDLRPSGWIEPQGDWGKGRVELVEIPTADETNDNIVAFWTPENLPEPGKEMNFKYRLHFTRDEDQLHSPDTAWVKNTLRSTGDVKQSNLVRQPDGTLAFVVDFVGQDMSALPDNTPVTPQVSIGNNGEIVEQSVRYNPVNKGWRLMLRIRVKDNKQPTEMRAALVNGDKTLTETWSYQLPANE</sequence>
<dbReference type="GO" id="GO:0030288">
    <property type="term" value="C:outer membrane-bounded periplasmic space"/>
    <property type="evidence" value="ECO:0007669"/>
    <property type="project" value="TreeGrafter"/>
</dbReference>
<keyword evidence="10" id="KW-1185">Reference proteome</keyword>
<comment type="subcellular location">
    <subcellularLocation>
        <location evidence="1 7">Periplasm</location>
    </subcellularLocation>
</comment>
<keyword evidence="6 7" id="KW-0574">Periplasm</keyword>
<dbReference type="InterPro" id="IPR014438">
    <property type="entry name" value="Glucan_biosyn_MdoG/MdoD"/>
</dbReference>
<comment type="pathway">
    <text evidence="2 7">Glycan metabolism; osmoregulated periplasmic glucan (OPG) biosynthesis.</text>
</comment>
<dbReference type="Gene3D" id="2.60.40.10">
    <property type="entry name" value="Immunoglobulins"/>
    <property type="match status" value="1"/>
</dbReference>
<dbReference type="PANTHER" id="PTHR30504">
    <property type="entry name" value="GLUCANS BIOSYNTHESIS PROTEIN"/>
    <property type="match status" value="1"/>
</dbReference>
<organism evidence="9 10">
    <name type="scientific">Pantoea alhagi</name>
    <dbReference type="NCBI Taxonomy" id="1891675"/>
    <lineage>
        <taxon>Bacteria</taxon>
        <taxon>Pseudomonadati</taxon>
        <taxon>Pseudomonadota</taxon>
        <taxon>Gammaproteobacteria</taxon>
        <taxon>Enterobacterales</taxon>
        <taxon>Erwiniaceae</taxon>
        <taxon>Pantoea</taxon>
    </lineage>
</organism>
<dbReference type="GO" id="GO:0051274">
    <property type="term" value="P:beta-glucan biosynthetic process"/>
    <property type="evidence" value="ECO:0007669"/>
    <property type="project" value="TreeGrafter"/>
</dbReference>
<dbReference type="InterPro" id="IPR013783">
    <property type="entry name" value="Ig-like_fold"/>
</dbReference>
<comment type="similarity">
    <text evidence="3 7">Belongs to the OpgD/OpgG family.</text>
</comment>
<dbReference type="InterPro" id="IPR014718">
    <property type="entry name" value="GH-type_carb-bd"/>
</dbReference>
<evidence type="ECO:0000256" key="2">
    <source>
        <dbReference type="ARBA" id="ARBA00005001"/>
    </source>
</evidence>
<dbReference type="Proteomes" id="UP000192900">
    <property type="component" value="Chromosome"/>
</dbReference>
<dbReference type="InterPro" id="IPR011013">
    <property type="entry name" value="Gal_mutarotase_sf_dom"/>
</dbReference>
<dbReference type="Pfam" id="PF04349">
    <property type="entry name" value="MdoG"/>
    <property type="match status" value="1"/>
</dbReference>
<dbReference type="GO" id="GO:0003824">
    <property type="term" value="F:catalytic activity"/>
    <property type="evidence" value="ECO:0007669"/>
    <property type="project" value="InterPro"/>
</dbReference>
<name>A0A1W6BAI9_9GAMM</name>
<feature type="signal peptide" evidence="7">
    <location>
        <begin position="1"/>
        <end position="32"/>
    </location>
</feature>
<protein>
    <recommendedName>
        <fullName evidence="4 7">Glucans biosynthesis protein G</fullName>
    </recommendedName>
</protein>
<dbReference type="SUPFAM" id="SSF81296">
    <property type="entry name" value="E set domains"/>
    <property type="match status" value="1"/>
</dbReference>
<feature type="chain" id="PRO_5013411657" description="Glucans biosynthesis protein G" evidence="7">
    <location>
        <begin position="33"/>
        <end position="521"/>
    </location>
</feature>
<keyword evidence="5 7" id="KW-0732">Signal</keyword>
<dbReference type="AlphaFoldDB" id="A0A1W6BAI9"/>
<dbReference type="InterPro" id="IPR007444">
    <property type="entry name" value="Glucan_biosyn_MdoG_C"/>
</dbReference>
<dbReference type="EMBL" id="CP019706">
    <property type="protein sequence ID" value="ARJ44102.1"/>
    <property type="molecule type" value="Genomic_DNA"/>
</dbReference>
<comment type="function">
    <text evidence="7">Involved in the biosynthesis of osmoregulated periplasmic glucans (OPGs).</text>
</comment>
<dbReference type="GO" id="GO:0030246">
    <property type="term" value="F:carbohydrate binding"/>
    <property type="evidence" value="ECO:0007669"/>
    <property type="project" value="InterPro"/>
</dbReference>
<evidence type="ECO:0000256" key="5">
    <source>
        <dbReference type="ARBA" id="ARBA00022729"/>
    </source>
</evidence>
<evidence type="ECO:0000256" key="7">
    <source>
        <dbReference type="HAMAP-Rule" id="MF_01069"/>
    </source>
</evidence>
<dbReference type="Gene3D" id="2.70.98.10">
    <property type="match status" value="1"/>
</dbReference>
<gene>
    <name evidence="7 9" type="primary">mdoG</name>
    <name evidence="7" type="synonym">opgG</name>
    <name evidence="9" type="ORF">B1H58_19990</name>
</gene>
<dbReference type="STRING" id="1891675.B1H58_19990"/>